<accession>A0AC35EUE9</accession>
<organism evidence="1 2">
    <name type="scientific">Panagrolaimus sp. PS1159</name>
    <dbReference type="NCBI Taxonomy" id="55785"/>
    <lineage>
        <taxon>Eukaryota</taxon>
        <taxon>Metazoa</taxon>
        <taxon>Ecdysozoa</taxon>
        <taxon>Nematoda</taxon>
        <taxon>Chromadorea</taxon>
        <taxon>Rhabditida</taxon>
        <taxon>Tylenchina</taxon>
        <taxon>Panagrolaimomorpha</taxon>
        <taxon>Panagrolaimoidea</taxon>
        <taxon>Panagrolaimidae</taxon>
        <taxon>Panagrolaimus</taxon>
    </lineage>
</organism>
<sequence length="197" mass="22460">MNLKITQKNGGKNIDHQLFSLWDVNKSIVDYNNIPLQLFFGKYNATGIFNAADAENGTAALIVLINNAEFVINISKETNLFNFTSTTKCEQIFLCNIIHKFLNTPRDPLTKLNFVFVSNICPDSSLLKEFYNFGKETGYNSTKTYLISNSIEANNETCKNKNLYLSHQFIPNFNDINYSFKADTKLLADPRFGKFFS</sequence>
<dbReference type="WBParaSite" id="PS1159_v2.g10769.t1">
    <property type="protein sequence ID" value="PS1159_v2.g10769.t1"/>
    <property type="gene ID" value="PS1159_v2.g10769"/>
</dbReference>
<evidence type="ECO:0000313" key="2">
    <source>
        <dbReference type="WBParaSite" id="PS1159_v2.g10769.t1"/>
    </source>
</evidence>
<name>A0AC35EUE9_9BILA</name>
<proteinExistence type="predicted"/>
<reference evidence="2" key="1">
    <citation type="submission" date="2022-11" db="UniProtKB">
        <authorList>
            <consortium name="WormBaseParasite"/>
        </authorList>
    </citation>
    <scope>IDENTIFICATION</scope>
</reference>
<protein>
    <submittedName>
        <fullName evidence="2">Uncharacterized protein</fullName>
    </submittedName>
</protein>
<evidence type="ECO:0000313" key="1">
    <source>
        <dbReference type="Proteomes" id="UP000887580"/>
    </source>
</evidence>
<dbReference type="Proteomes" id="UP000887580">
    <property type="component" value="Unplaced"/>
</dbReference>